<comment type="caution">
    <text evidence="1">The sequence shown here is derived from an EMBL/GenBank/DDBJ whole genome shotgun (WGS) entry which is preliminary data.</text>
</comment>
<reference evidence="1 2" key="1">
    <citation type="journal article" date="2017" name="Int. J. Syst. Evol. Microbiol.">
        <title>Ramlibacter alkalitolerans sp. nov., alkali-tolerant bacterium isolated from soil of ginseng.</title>
        <authorList>
            <person name="Lee D.H."/>
            <person name="Cha C.J."/>
        </authorList>
    </citation>
    <scope>NUCLEOTIDE SEQUENCE [LARGE SCALE GENOMIC DNA]</scope>
    <source>
        <strain evidence="1 2">KACC 19305</strain>
    </source>
</reference>
<dbReference type="Proteomes" id="UP000622707">
    <property type="component" value="Unassembled WGS sequence"/>
</dbReference>
<gene>
    <name evidence="1" type="ORF">JI746_04165</name>
</gene>
<sequence>MAHLDDRAHAPAPRRQQPFTLYAAGGRVYARNLDQKVIDLGELRQDGSAWRYRLDGNQQSGQGFSTAEEALRDIGGHLRFLWLDGQFTAVADARDGDTLNLDGVPEVEILLDELKPGEPMVDASV</sequence>
<evidence type="ECO:0000313" key="1">
    <source>
        <dbReference type="EMBL" id="MBL0424296.1"/>
    </source>
</evidence>
<evidence type="ECO:0000313" key="2">
    <source>
        <dbReference type="Proteomes" id="UP000622707"/>
    </source>
</evidence>
<name>A0ABS1JJK8_9BURK</name>
<dbReference type="RefSeq" id="WP_201687532.1">
    <property type="nucleotide sequence ID" value="NZ_JAEQND010000002.1"/>
</dbReference>
<accession>A0ABS1JJK8</accession>
<organism evidence="1 2">
    <name type="scientific">Ramlibacter alkalitolerans</name>
    <dbReference type="NCBI Taxonomy" id="2039631"/>
    <lineage>
        <taxon>Bacteria</taxon>
        <taxon>Pseudomonadati</taxon>
        <taxon>Pseudomonadota</taxon>
        <taxon>Betaproteobacteria</taxon>
        <taxon>Burkholderiales</taxon>
        <taxon>Comamonadaceae</taxon>
        <taxon>Ramlibacter</taxon>
    </lineage>
</organism>
<keyword evidence="2" id="KW-1185">Reference proteome</keyword>
<dbReference type="EMBL" id="JAEQND010000002">
    <property type="protein sequence ID" value="MBL0424296.1"/>
    <property type="molecule type" value="Genomic_DNA"/>
</dbReference>
<protein>
    <submittedName>
        <fullName evidence="1">Uncharacterized protein</fullName>
    </submittedName>
</protein>
<proteinExistence type="predicted"/>